<proteinExistence type="predicted"/>
<feature type="region of interest" description="Disordered" evidence="1">
    <location>
        <begin position="143"/>
        <end position="179"/>
    </location>
</feature>
<feature type="transmembrane region" description="Helical" evidence="2">
    <location>
        <begin position="41"/>
        <end position="63"/>
    </location>
</feature>
<keyword evidence="2" id="KW-0812">Transmembrane</keyword>
<keyword evidence="2" id="KW-1133">Transmembrane helix</keyword>
<feature type="region of interest" description="Disordered" evidence="1">
    <location>
        <begin position="279"/>
        <end position="308"/>
    </location>
</feature>
<evidence type="ECO:0000256" key="2">
    <source>
        <dbReference type="SAM" id="Phobius"/>
    </source>
</evidence>
<gene>
    <name evidence="3" type="ORF">C8J55DRAFT_552364</name>
</gene>
<reference evidence="3" key="2">
    <citation type="journal article" date="2023" name="Proc. Natl. Acad. Sci. U.S.A.">
        <title>A global phylogenomic analysis of the shiitake genus Lentinula.</title>
        <authorList>
            <person name="Sierra-Patev S."/>
            <person name="Min B."/>
            <person name="Naranjo-Ortiz M."/>
            <person name="Looney B."/>
            <person name="Konkel Z."/>
            <person name="Slot J.C."/>
            <person name="Sakamoto Y."/>
            <person name="Steenwyk J.L."/>
            <person name="Rokas A."/>
            <person name="Carro J."/>
            <person name="Camarero S."/>
            <person name="Ferreira P."/>
            <person name="Molpeceres G."/>
            <person name="Ruiz-Duenas F.J."/>
            <person name="Serrano A."/>
            <person name="Henrissat B."/>
            <person name="Drula E."/>
            <person name="Hughes K.W."/>
            <person name="Mata J.L."/>
            <person name="Ishikawa N.K."/>
            <person name="Vargas-Isla R."/>
            <person name="Ushijima S."/>
            <person name="Smith C.A."/>
            <person name="Donoghue J."/>
            <person name="Ahrendt S."/>
            <person name="Andreopoulos W."/>
            <person name="He G."/>
            <person name="LaButti K."/>
            <person name="Lipzen A."/>
            <person name="Ng V."/>
            <person name="Riley R."/>
            <person name="Sandor L."/>
            <person name="Barry K."/>
            <person name="Martinez A.T."/>
            <person name="Xiao Y."/>
            <person name="Gibbons J.G."/>
            <person name="Terashima K."/>
            <person name="Grigoriev I.V."/>
            <person name="Hibbett D."/>
        </authorList>
    </citation>
    <scope>NUCLEOTIDE SEQUENCE</scope>
    <source>
        <strain evidence="3">Sp2 HRB7682 ss15</strain>
    </source>
</reference>
<organism evidence="3 4">
    <name type="scientific">Lentinula lateritia</name>
    <dbReference type="NCBI Taxonomy" id="40482"/>
    <lineage>
        <taxon>Eukaryota</taxon>
        <taxon>Fungi</taxon>
        <taxon>Dikarya</taxon>
        <taxon>Basidiomycota</taxon>
        <taxon>Agaricomycotina</taxon>
        <taxon>Agaricomycetes</taxon>
        <taxon>Agaricomycetidae</taxon>
        <taxon>Agaricales</taxon>
        <taxon>Marasmiineae</taxon>
        <taxon>Omphalotaceae</taxon>
        <taxon>Lentinula</taxon>
    </lineage>
</organism>
<dbReference type="AlphaFoldDB" id="A0A9W9DFI2"/>
<feature type="compositionally biased region" description="Polar residues" evidence="1">
    <location>
        <begin position="296"/>
        <end position="306"/>
    </location>
</feature>
<evidence type="ECO:0000313" key="3">
    <source>
        <dbReference type="EMBL" id="KAJ4466665.1"/>
    </source>
</evidence>
<name>A0A9W9DFI2_9AGAR</name>
<evidence type="ECO:0000256" key="1">
    <source>
        <dbReference type="SAM" id="MobiDB-lite"/>
    </source>
</evidence>
<protein>
    <submittedName>
        <fullName evidence="3">Uncharacterized protein</fullName>
    </submittedName>
</protein>
<dbReference type="EMBL" id="JANVFS010000044">
    <property type="protein sequence ID" value="KAJ4466665.1"/>
    <property type="molecule type" value="Genomic_DNA"/>
</dbReference>
<feature type="compositionally biased region" description="Low complexity" evidence="1">
    <location>
        <begin position="143"/>
        <end position="158"/>
    </location>
</feature>
<sequence length="377" mass="40782">MVAIHDPAAFGTTSLSPQFSPSPSSTSHSKNSLHSFNIRSLIIPSAAGLGIAIAFAAFGFIFYKRFYSSSLTGRAYLVSQVKSDGGDKYSKLKPLKLLCAKNQIALEEKQTIHTNTNTIAHAKRSSLVQGISEIHLAQANIQSSLPSRPPGSLRLNRPYRSRQLDAKKPPSMSRAPLTTRPALASPALIPSLPLPACTFNEIPALCSPPSTSPKEIFEWIQSDSVLNSHDGYLRAREDSRLYVCPSFPESDTPTSILAQQARISSMLSSSTMNRTYGVREQSLPRSLPSPLCEDPNSINPRGQTSPKLEGAAHVPSVEHLFKEECSLGPLEQGTRWGSISYTLDKPISKRKDTKTLQKSSKAGKAGKENKGSIALAG</sequence>
<feature type="region of interest" description="Disordered" evidence="1">
    <location>
        <begin position="347"/>
        <end position="377"/>
    </location>
</feature>
<comment type="caution">
    <text evidence="3">The sequence shown here is derived from an EMBL/GenBank/DDBJ whole genome shotgun (WGS) entry which is preliminary data.</text>
</comment>
<dbReference type="Proteomes" id="UP001150238">
    <property type="component" value="Unassembled WGS sequence"/>
</dbReference>
<accession>A0A9W9DFI2</accession>
<reference evidence="3" key="1">
    <citation type="submission" date="2022-08" db="EMBL/GenBank/DDBJ databases">
        <authorList>
            <consortium name="DOE Joint Genome Institute"/>
            <person name="Min B."/>
            <person name="Riley R."/>
            <person name="Sierra-Patev S."/>
            <person name="Naranjo-Ortiz M."/>
            <person name="Looney B."/>
            <person name="Konkel Z."/>
            <person name="Slot J.C."/>
            <person name="Sakamoto Y."/>
            <person name="Steenwyk J.L."/>
            <person name="Rokas A."/>
            <person name="Carro J."/>
            <person name="Camarero S."/>
            <person name="Ferreira P."/>
            <person name="Molpeceres G."/>
            <person name="Ruiz-Duenas F.J."/>
            <person name="Serrano A."/>
            <person name="Henrissat B."/>
            <person name="Drula E."/>
            <person name="Hughes K.W."/>
            <person name="Mata J.L."/>
            <person name="Ishikawa N.K."/>
            <person name="Vargas-Isla R."/>
            <person name="Ushijima S."/>
            <person name="Smith C.A."/>
            <person name="Ahrendt S."/>
            <person name="Andreopoulos W."/>
            <person name="He G."/>
            <person name="Labutti K."/>
            <person name="Lipzen A."/>
            <person name="Ng V."/>
            <person name="Sandor L."/>
            <person name="Barry K."/>
            <person name="Martinez A.T."/>
            <person name="Xiao Y."/>
            <person name="Gibbons J.G."/>
            <person name="Terashima K."/>
            <person name="Hibbett D.S."/>
            <person name="Grigoriev I.V."/>
        </authorList>
    </citation>
    <scope>NUCLEOTIDE SEQUENCE</scope>
    <source>
        <strain evidence="3">Sp2 HRB7682 ss15</strain>
    </source>
</reference>
<evidence type="ECO:0000313" key="4">
    <source>
        <dbReference type="Proteomes" id="UP001150238"/>
    </source>
</evidence>
<keyword evidence="2" id="KW-0472">Membrane</keyword>